<evidence type="ECO:0000313" key="1">
    <source>
        <dbReference type="EMBL" id="SUP44651.1"/>
    </source>
</evidence>
<evidence type="ECO:0000313" key="2">
    <source>
        <dbReference type="Proteomes" id="UP000255367"/>
    </source>
</evidence>
<accession>A0A380NMN9</accession>
<organism evidence="1 2">
    <name type="scientific">Veillonella criceti</name>
    <dbReference type="NCBI Taxonomy" id="103891"/>
    <lineage>
        <taxon>Bacteria</taxon>
        <taxon>Bacillati</taxon>
        <taxon>Bacillota</taxon>
        <taxon>Negativicutes</taxon>
        <taxon>Veillonellales</taxon>
        <taxon>Veillonellaceae</taxon>
        <taxon>Veillonella</taxon>
    </lineage>
</organism>
<dbReference type="AlphaFoldDB" id="A0A380NMN9"/>
<name>A0A380NMN9_9FIRM</name>
<gene>
    <name evidence="1" type="ORF">NCTC12020_01763</name>
</gene>
<sequence length="58" mass="6984">MEHRLVKDAKRIMVSDLEYNAASRDKIRCLAHEWKGVNLETFQYKETRVKMLFIHYNG</sequence>
<dbReference type="RefSeq" id="WP_172460584.1">
    <property type="nucleotide sequence ID" value="NZ_UHIO01000001.1"/>
</dbReference>
<dbReference type="Proteomes" id="UP000255367">
    <property type="component" value="Unassembled WGS sequence"/>
</dbReference>
<reference evidence="1 2" key="1">
    <citation type="submission" date="2018-06" db="EMBL/GenBank/DDBJ databases">
        <authorList>
            <consortium name="Pathogen Informatics"/>
            <person name="Doyle S."/>
        </authorList>
    </citation>
    <scope>NUCLEOTIDE SEQUENCE [LARGE SCALE GENOMIC DNA]</scope>
    <source>
        <strain evidence="1 2">NCTC12020</strain>
    </source>
</reference>
<keyword evidence="2" id="KW-1185">Reference proteome</keyword>
<protein>
    <submittedName>
        <fullName evidence="1">Uncharacterized protein</fullName>
    </submittedName>
</protein>
<proteinExistence type="predicted"/>
<dbReference type="EMBL" id="UHIO01000001">
    <property type="protein sequence ID" value="SUP44651.1"/>
    <property type="molecule type" value="Genomic_DNA"/>
</dbReference>